<comment type="function">
    <text evidence="10">Inner membrane component of the type II secretion system required for the energy-dependent secretion of extracellular factors such as proteases and toxins from the periplasm.</text>
</comment>
<dbReference type="InterPro" id="IPR024230">
    <property type="entry name" value="GspL_cyto_dom"/>
</dbReference>
<evidence type="ECO:0000256" key="10">
    <source>
        <dbReference type="PIRNR" id="PIRNR015761"/>
    </source>
</evidence>
<accession>A0A7W8DF22</accession>
<dbReference type="Pfam" id="PF05134">
    <property type="entry name" value="T2SSL"/>
    <property type="match status" value="1"/>
</dbReference>
<dbReference type="AlphaFoldDB" id="A0A7W8DF22"/>
<dbReference type="Gene3D" id="3.30.1360.100">
    <property type="entry name" value="General secretion pathway protein M, EpsM"/>
    <property type="match status" value="1"/>
</dbReference>
<comment type="caution">
    <text evidence="13">The sequence shown here is derived from an EMBL/GenBank/DDBJ whole genome shotgun (WGS) entry which is preliminary data.</text>
</comment>
<evidence type="ECO:0000313" key="14">
    <source>
        <dbReference type="Proteomes" id="UP000519004"/>
    </source>
</evidence>
<dbReference type="RefSeq" id="WP_183948548.1">
    <property type="nucleotide sequence ID" value="NZ_JACHHX010000011.1"/>
</dbReference>
<name>A0A7W8DF22_9GAMM</name>
<keyword evidence="6" id="KW-0812">Transmembrane</keyword>
<protein>
    <recommendedName>
        <fullName evidence="10">Type II secretion system protein L</fullName>
        <shortName evidence="10">T2SS protein L</shortName>
    </recommendedName>
</protein>
<keyword evidence="5" id="KW-0997">Cell inner membrane</keyword>
<evidence type="ECO:0000256" key="3">
    <source>
        <dbReference type="ARBA" id="ARBA00022448"/>
    </source>
</evidence>
<dbReference type="EMBL" id="JACHHX010000011">
    <property type="protein sequence ID" value="MBB5015874.1"/>
    <property type="molecule type" value="Genomic_DNA"/>
</dbReference>
<dbReference type="InterPro" id="IPR025691">
    <property type="entry name" value="GspL_pp_dom"/>
</dbReference>
<comment type="similarity">
    <text evidence="2 10">Belongs to the GSP L family.</text>
</comment>
<evidence type="ECO:0000256" key="8">
    <source>
        <dbReference type="ARBA" id="ARBA00022989"/>
    </source>
</evidence>
<dbReference type="SUPFAM" id="SSF53067">
    <property type="entry name" value="Actin-like ATPase domain"/>
    <property type="match status" value="1"/>
</dbReference>
<evidence type="ECO:0000256" key="9">
    <source>
        <dbReference type="ARBA" id="ARBA00023136"/>
    </source>
</evidence>
<keyword evidence="7 10" id="KW-0653">Protein transport</keyword>
<evidence type="ECO:0000256" key="6">
    <source>
        <dbReference type="ARBA" id="ARBA00022692"/>
    </source>
</evidence>
<evidence type="ECO:0000256" key="1">
    <source>
        <dbReference type="ARBA" id="ARBA00004377"/>
    </source>
</evidence>
<keyword evidence="8" id="KW-1133">Transmembrane helix</keyword>
<keyword evidence="14" id="KW-1185">Reference proteome</keyword>
<evidence type="ECO:0000256" key="5">
    <source>
        <dbReference type="ARBA" id="ARBA00022519"/>
    </source>
</evidence>
<evidence type="ECO:0000259" key="12">
    <source>
        <dbReference type="Pfam" id="PF12693"/>
    </source>
</evidence>
<keyword evidence="3 10" id="KW-0813">Transport</keyword>
<evidence type="ECO:0000256" key="7">
    <source>
        <dbReference type="ARBA" id="ARBA00022927"/>
    </source>
</evidence>
<dbReference type="NCBIfam" id="TIGR01709">
    <property type="entry name" value="typeII_sec_gspL"/>
    <property type="match status" value="1"/>
</dbReference>
<keyword evidence="4" id="KW-1003">Cell membrane</keyword>
<dbReference type="GO" id="GO:0005886">
    <property type="term" value="C:plasma membrane"/>
    <property type="evidence" value="ECO:0007669"/>
    <property type="project" value="UniProtKB-SubCell"/>
</dbReference>
<dbReference type="CDD" id="cd24017">
    <property type="entry name" value="ASKHA_T2SSL_N"/>
    <property type="match status" value="1"/>
</dbReference>
<comment type="subcellular location">
    <subcellularLocation>
        <location evidence="1">Cell inner membrane</location>
        <topology evidence="1">Single-pass membrane protein</topology>
    </subcellularLocation>
</comment>
<evidence type="ECO:0000256" key="4">
    <source>
        <dbReference type="ARBA" id="ARBA00022475"/>
    </source>
</evidence>
<gene>
    <name evidence="13" type="ORF">HNQ58_001784</name>
</gene>
<evidence type="ECO:0000313" key="13">
    <source>
        <dbReference type="EMBL" id="MBB5015874.1"/>
    </source>
</evidence>
<dbReference type="Pfam" id="PF12693">
    <property type="entry name" value="GspL_C"/>
    <property type="match status" value="1"/>
</dbReference>
<proteinExistence type="inferred from homology"/>
<dbReference type="GO" id="GO:0015627">
    <property type="term" value="C:type II protein secretion system complex"/>
    <property type="evidence" value="ECO:0007669"/>
    <property type="project" value="InterPro"/>
</dbReference>
<sequence length="377" mass="38734">MPRLLIRLLPDGRAAWLALGRDGCPLGAVTAGLPPAGAHDEVVAIAPAEDVLLLGAPRVARSEKQLARALPYAIEDRLAMPVETQHVAWAPASDPARVLVAVIARERLDAHLATLRAAGLEPDALVPEPLLLPVGSLLAEPGRVLLRGDESHALVLTPEELPAFLPAGPVEATLAAGAQPDLPATVITRRVDDALHAYAAALVDGLPLDLLQGGYAPRRRREGAARAWRHAALAAGVAVALGVVHLAVERQQLAAHVAAQREEMAQLLRAAVPGTQRIVDPVQQLRAALAAGGEGGGDAALDLLAAAAPALSADAATVLDALDYRNGVLELTVTAPDVAALDALRARLAAAALRVELTAATPGSRGVEGRLRIGGGA</sequence>
<dbReference type="Gene3D" id="3.30.420.380">
    <property type="match status" value="1"/>
</dbReference>
<evidence type="ECO:0000256" key="2">
    <source>
        <dbReference type="ARBA" id="ARBA00005318"/>
    </source>
</evidence>
<dbReference type="Proteomes" id="UP000519004">
    <property type="component" value="Unassembled WGS sequence"/>
</dbReference>
<dbReference type="PIRSF" id="PIRSF015761">
    <property type="entry name" value="Protein_L"/>
    <property type="match status" value="1"/>
</dbReference>
<dbReference type="GO" id="GO:0015628">
    <property type="term" value="P:protein secretion by the type II secretion system"/>
    <property type="evidence" value="ECO:0007669"/>
    <property type="project" value="InterPro"/>
</dbReference>
<dbReference type="InterPro" id="IPR007812">
    <property type="entry name" value="T2SS_protein-GspL"/>
</dbReference>
<feature type="domain" description="GspL cytoplasmic actin-ATPase-like" evidence="11">
    <location>
        <begin position="42"/>
        <end position="218"/>
    </location>
</feature>
<organism evidence="13 14">
    <name type="scientific">Rehaibacterium terrae</name>
    <dbReference type="NCBI Taxonomy" id="1341696"/>
    <lineage>
        <taxon>Bacteria</taxon>
        <taxon>Pseudomonadati</taxon>
        <taxon>Pseudomonadota</taxon>
        <taxon>Gammaproteobacteria</taxon>
        <taxon>Lysobacterales</taxon>
        <taxon>Lysobacteraceae</taxon>
        <taxon>Rehaibacterium</taxon>
    </lineage>
</organism>
<reference evidence="13 14" key="1">
    <citation type="submission" date="2020-08" db="EMBL/GenBank/DDBJ databases">
        <title>Genomic Encyclopedia of Type Strains, Phase IV (KMG-IV): sequencing the most valuable type-strain genomes for metagenomic binning, comparative biology and taxonomic classification.</title>
        <authorList>
            <person name="Goeker M."/>
        </authorList>
    </citation>
    <scope>NUCLEOTIDE SEQUENCE [LARGE SCALE GENOMIC DNA]</scope>
    <source>
        <strain evidence="13 14">DSM 25897</strain>
    </source>
</reference>
<evidence type="ECO:0000259" key="11">
    <source>
        <dbReference type="Pfam" id="PF05134"/>
    </source>
</evidence>
<feature type="domain" description="GspL periplasmic" evidence="12">
    <location>
        <begin position="226"/>
        <end position="373"/>
    </location>
</feature>
<dbReference type="InterPro" id="IPR043129">
    <property type="entry name" value="ATPase_NBD"/>
</dbReference>
<dbReference type="GO" id="GO:0009276">
    <property type="term" value="C:Gram-negative-bacterium-type cell wall"/>
    <property type="evidence" value="ECO:0007669"/>
    <property type="project" value="InterPro"/>
</dbReference>
<keyword evidence="9" id="KW-0472">Membrane</keyword>